<dbReference type="Gene3D" id="1.10.1780.10">
    <property type="entry name" value="Clp, N-terminal domain"/>
    <property type="match status" value="1"/>
</dbReference>
<dbReference type="GO" id="GO:0016887">
    <property type="term" value="F:ATP hydrolysis activity"/>
    <property type="evidence" value="ECO:0007669"/>
    <property type="project" value="InterPro"/>
</dbReference>
<proteinExistence type="predicted"/>
<dbReference type="PANTHER" id="PTHR11638">
    <property type="entry name" value="ATP-DEPENDENT CLP PROTEASE"/>
    <property type="match status" value="1"/>
</dbReference>
<dbReference type="InterPro" id="IPR001270">
    <property type="entry name" value="ClpA/B"/>
</dbReference>
<feature type="domain" description="AAA+ ATPase" evidence="5">
    <location>
        <begin position="471"/>
        <end position="642"/>
    </location>
</feature>
<evidence type="ECO:0000256" key="4">
    <source>
        <dbReference type="ARBA" id="ARBA00023186"/>
    </source>
</evidence>
<keyword evidence="2" id="KW-0547">Nucleotide-binding</keyword>
<dbReference type="CDD" id="cd00009">
    <property type="entry name" value="AAA"/>
    <property type="match status" value="1"/>
</dbReference>
<dbReference type="InterPro" id="IPR027417">
    <property type="entry name" value="P-loop_NTPase"/>
</dbReference>
<dbReference type="SMART" id="SM00382">
    <property type="entry name" value="AAA"/>
    <property type="match status" value="2"/>
</dbReference>
<dbReference type="GO" id="GO:0034605">
    <property type="term" value="P:cellular response to heat"/>
    <property type="evidence" value="ECO:0007669"/>
    <property type="project" value="TreeGrafter"/>
</dbReference>
<name>A0A252F0Y7_9FIRM</name>
<dbReference type="PANTHER" id="PTHR11638:SF18">
    <property type="entry name" value="HEAT SHOCK PROTEIN 104"/>
    <property type="match status" value="1"/>
</dbReference>
<sequence length="738" mass="79874">MEFQGSFDAGARLALTISARRAGLLGKNTVGTEHLLLGLAARRSTPAGRLLAQAGVGSWRSLYYTARLTGSGFPVRHPERVSKNLHSVLRQAAQSAGRGQVGDGHLLCALLGCRDCTARRVMEKMDADIPALERQTGISIAQEPAGWRAVGRLASTSALDRYATDLTEMARSGRLDPVIGREDELFRLMTILQRRTKNNPVLLGDPGVGKTAVAEALALAIVNGDVPEELKGARLVSIDMASLISGTKYRGEFEERLKTIVRELSASRNIIAFIDEVHTLVGAGSAEGAIDASNLLKPALARGEIRLIGTTTVEEYHKTIEKDAALERRFQRIDVAEPDEDGAEKILRGLAPRYEQHHGVHITEDALCAAVRISVRTRPERHLPDKAIDLLDETCAAVHLEGGTQVTQREIARTAQRVDGFTDAAEGDDAKRLLRLEDELRRTVIGQDDAVRAICRAVRRGGAGLRDEARPVAALLLTGPTGVGKTSVCTALARTLFGRDGLIRIDLSEYQQPHDVSRLIGAPPGYKGYGEGGQLTEPIRRRPRSVVLFDEVEKAHPDVLRLLLRLLEDGRLTDAEGRSADFRHAVVVLTSNLGSGSRGRTVGFAADSADRQTGHVREEAQRVLQPELAARLDDIIVFSALERADCAAIAARELSLLAKRCLARGTRLTWDETAEQTLGIVDRARGARAVRDEVARKVIDPLAGLLLSGKAGHWVEIQAADGDVLLSVRENSTMLSGA</sequence>
<dbReference type="OrthoDB" id="9803641at2"/>
<accession>A0A252F0Y7</accession>
<evidence type="ECO:0000256" key="2">
    <source>
        <dbReference type="ARBA" id="ARBA00022741"/>
    </source>
</evidence>
<keyword evidence="3" id="KW-0067">ATP-binding</keyword>
<dbReference type="InterPro" id="IPR004176">
    <property type="entry name" value="Clp_R_N"/>
</dbReference>
<dbReference type="PRINTS" id="PR00300">
    <property type="entry name" value="CLPPROTEASEA"/>
</dbReference>
<dbReference type="GO" id="GO:0005737">
    <property type="term" value="C:cytoplasm"/>
    <property type="evidence" value="ECO:0007669"/>
    <property type="project" value="TreeGrafter"/>
</dbReference>
<evidence type="ECO:0000259" key="5">
    <source>
        <dbReference type="SMART" id="SM00382"/>
    </source>
</evidence>
<keyword evidence="4" id="KW-0143">Chaperone</keyword>
<dbReference type="SUPFAM" id="SSF52540">
    <property type="entry name" value="P-loop containing nucleoside triphosphate hydrolases"/>
    <property type="match status" value="2"/>
</dbReference>
<comment type="caution">
    <text evidence="6">The sequence shown here is derived from an EMBL/GenBank/DDBJ whole genome shotgun (WGS) entry which is preliminary data.</text>
</comment>
<evidence type="ECO:0000256" key="3">
    <source>
        <dbReference type="ARBA" id="ARBA00022840"/>
    </source>
</evidence>
<keyword evidence="1" id="KW-0677">Repeat</keyword>
<dbReference type="Pfam" id="PF00004">
    <property type="entry name" value="AAA"/>
    <property type="match status" value="1"/>
</dbReference>
<reference evidence="6 7" key="1">
    <citation type="submission" date="2017-05" db="EMBL/GenBank/DDBJ databases">
        <title>Butyricicoccus porcorum sp. nov. a butyrate-producing bacterium from the swine intestinal tract.</title>
        <authorList>
            <person name="Trachsel J."/>
            <person name="Humphrey S."/>
            <person name="Allen H.K."/>
        </authorList>
    </citation>
    <scope>NUCLEOTIDE SEQUENCE [LARGE SCALE GENOMIC DNA]</scope>
    <source>
        <strain evidence="6">BB10</strain>
    </source>
</reference>
<dbReference type="EMBL" id="NHOC01000018">
    <property type="protein sequence ID" value="OUM19474.1"/>
    <property type="molecule type" value="Genomic_DNA"/>
</dbReference>
<evidence type="ECO:0000256" key="1">
    <source>
        <dbReference type="ARBA" id="ARBA00022737"/>
    </source>
</evidence>
<keyword evidence="7" id="KW-1185">Reference proteome</keyword>
<dbReference type="Pfam" id="PF07724">
    <property type="entry name" value="AAA_2"/>
    <property type="match status" value="1"/>
</dbReference>
<dbReference type="Pfam" id="PF17871">
    <property type="entry name" value="AAA_lid_9"/>
    <property type="match status" value="1"/>
</dbReference>
<dbReference type="FunFam" id="3.40.50.300:FF:000025">
    <property type="entry name" value="ATP-dependent Clp protease subunit"/>
    <property type="match status" value="1"/>
</dbReference>
<dbReference type="CDD" id="cd19499">
    <property type="entry name" value="RecA-like_ClpB_Hsp104-like"/>
    <property type="match status" value="1"/>
</dbReference>
<dbReference type="Pfam" id="PF02861">
    <property type="entry name" value="Clp_N"/>
    <property type="match status" value="1"/>
</dbReference>
<gene>
    <name evidence="6" type="ORF">CBW42_13010</name>
</gene>
<dbReference type="PROSITE" id="PS00870">
    <property type="entry name" value="CLPAB_1"/>
    <property type="match status" value="1"/>
</dbReference>
<feature type="domain" description="AAA+ ATPase" evidence="5">
    <location>
        <begin position="196"/>
        <end position="340"/>
    </location>
</feature>
<evidence type="ECO:0000313" key="7">
    <source>
        <dbReference type="Proteomes" id="UP000194903"/>
    </source>
</evidence>
<dbReference type="Pfam" id="PF10431">
    <property type="entry name" value="ClpB_D2-small"/>
    <property type="match status" value="1"/>
</dbReference>
<dbReference type="Gene3D" id="3.40.50.300">
    <property type="entry name" value="P-loop containing nucleotide triphosphate hydrolases"/>
    <property type="match status" value="2"/>
</dbReference>
<dbReference type="Proteomes" id="UP000194903">
    <property type="component" value="Unassembled WGS sequence"/>
</dbReference>
<dbReference type="AlphaFoldDB" id="A0A252F0Y7"/>
<dbReference type="InterPro" id="IPR019489">
    <property type="entry name" value="Clp_ATPase_C"/>
</dbReference>
<dbReference type="FunFam" id="3.40.50.300:FF:000010">
    <property type="entry name" value="Chaperone clpB 1, putative"/>
    <property type="match status" value="1"/>
</dbReference>
<dbReference type="InterPro" id="IPR050130">
    <property type="entry name" value="ClpA_ClpB"/>
</dbReference>
<dbReference type="InterPro" id="IPR036628">
    <property type="entry name" value="Clp_N_dom_sf"/>
</dbReference>
<dbReference type="RefSeq" id="WP_087022362.1">
    <property type="nucleotide sequence ID" value="NZ_NHOC01000018.1"/>
</dbReference>
<dbReference type="Gene3D" id="1.10.8.60">
    <property type="match status" value="2"/>
</dbReference>
<evidence type="ECO:0000313" key="6">
    <source>
        <dbReference type="EMBL" id="OUM19474.1"/>
    </source>
</evidence>
<dbReference type="GO" id="GO:0005524">
    <property type="term" value="F:ATP binding"/>
    <property type="evidence" value="ECO:0007669"/>
    <property type="project" value="UniProtKB-KW"/>
</dbReference>
<dbReference type="InterPro" id="IPR041546">
    <property type="entry name" value="ClpA/ClpB_AAA_lid"/>
</dbReference>
<dbReference type="InterPro" id="IPR003959">
    <property type="entry name" value="ATPase_AAA_core"/>
</dbReference>
<dbReference type="InterPro" id="IPR018368">
    <property type="entry name" value="ClpA/B_CS1"/>
</dbReference>
<protein>
    <recommendedName>
        <fullName evidence="5">AAA+ ATPase domain-containing protein</fullName>
    </recommendedName>
</protein>
<organism evidence="6 7">
    <name type="scientific">Butyricicoccus porcorum</name>
    <dbReference type="NCBI Taxonomy" id="1945634"/>
    <lineage>
        <taxon>Bacteria</taxon>
        <taxon>Bacillati</taxon>
        <taxon>Bacillota</taxon>
        <taxon>Clostridia</taxon>
        <taxon>Eubacteriales</taxon>
        <taxon>Butyricicoccaceae</taxon>
        <taxon>Butyricicoccus</taxon>
    </lineage>
</organism>
<dbReference type="InterPro" id="IPR003593">
    <property type="entry name" value="AAA+_ATPase"/>
</dbReference>